<dbReference type="InterPro" id="IPR001394">
    <property type="entry name" value="Peptidase_C19_UCH"/>
</dbReference>
<evidence type="ECO:0000313" key="5">
    <source>
        <dbReference type="RefSeq" id="XP_022092569.1"/>
    </source>
</evidence>
<comment type="catalytic activity">
    <reaction evidence="1">
        <text>Thiol-dependent hydrolysis of ester, thioester, amide, peptide and isopeptide bonds formed by the C-terminal Gly of ubiquitin (a 76-residue protein attached to proteins as an intracellular targeting signal).</text>
        <dbReference type="EC" id="3.4.19.12"/>
    </reaction>
</comment>
<dbReference type="InterPro" id="IPR028889">
    <property type="entry name" value="USP"/>
</dbReference>
<feature type="compositionally biased region" description="Polar residues" evidence="2">
    <location>
        <begin position="335"/>
        <end position="354"/>
    </location>
</feature>
<dbReference type="GO" id="GO:0016579">
    <property type="term" value="P:protein deubiquitination"/>
    <property type="evidence" value="ECO:0007669"/>
    <property type="project" value="InterPro"/>
</dbReference>
<dbReference type="Proteomes" id="UP000694845">
    <property type="component" value="Unplaced"/>
</dbReference>
<sequence length="776" mass="85119">MASCSSPPKKRPKLSLKFMRKDRRPVTDDDAVSQREGSARVRRNSAPNGQSSSTSSSVTTDPLSTQTPSSKEHQLEVSVRCPPPPFAGLQNLGNTCYLNSVLQALRFCPGFCPGLDRLVGAWERVTEQTRVEEGGGDEDPLTRCGQEMHFVLHLKKLYDKMSAKEADYISSPSSDTTISLSPDEVLETVRDLNPMFQGFLQHDSQELLCCLLSYVLDACQKLKKQLVKLRPPSPLLGQSHRAACIHSRDRDSPRSYAVPESGPCVRGGQEELVALAEDCRGTVKMENMTGMPRRNGKLDVNSSVCDQEAYTVTGEGDRCGDMKNGKATPRGRARNASNDSVMNSTTKSLSLDGKTNGNMVNGFNHSSPDSSETTKVCNQVHNASGKKKRLGKFRMAPSQQTLFDAFTSHKKEVLPPNGLRKDLENGTNGQGNGVDGKTNGLSESCELVDHGQTIHPGQTNESNKTKAQSAQPFPGSNSGDFTEPKMMPSRQSMVVVSQESPSGPPETGEMDEPTSWAKTTERDLEVIRGLFQGALLLRTRCNECENYSERREEFQDISLPVRSIPRCTRDEEDAGVPGVSPVDLSLSWAISEFACVERLTDDNKYFCEHCHHHAEAERSMLFGELPPVLTIHLKRFSALSGFLTADSTVSKVNDHLATPLSLCLSQWCAKQCQQLHCQYNLCAVVMHSGVSSSSGHYITYVRIPDCPLESYETADPGIGANSESSQPRWGKFDDEKVSLLTQQELAASVLHPVSGSGSAATPYLLFYRQVQEPDID</sequence>
<dbReference type="GO" id="GO:0005829">
    <property type="term" value="C:cytosol"/>
    <property type="evidence" value="ECO:0007669"/>
    <property type="project" value="TreeGrafter"/>
</dbReference>
<reference evidence="5" key="1">
    <citation type="submission" date="2025-08" db="UniProtKB">
        <authorList>
            <consortium name="RefSeq"/>
        </authorList>
    </citation>
    <scope>IDENTIFICATION</scope>
</reference>
<keyword evidence="1" id="KW-0645">Protease</keyword>
<accession>A0A8B7YH47</accession>
<dbReference type="PROSITE" id="PS50235">
    <property type="entry name" value="USP_3"/>
    <property type="match status" value="1"/>
</dbReference>
<dbReference type="InterPro" id="IPR018200">
    <property type="entry name" value="USP_CS"/>
</dbReference>
<dbReference type="InterPro" id="IPR038765">
    <property type="entry name" value="Papain-like_cys_pep_sf"/>
</dbReference>
<dbReference type="PANTHER" id="PTHR24006:SF905">
    <property type="entry name" value="UBIQUITIN CARBOXYL-TERMINAL HYDROLASE 1"/>
    <property type="match status" value="1"/>
</dbReference>
<keyword evidence="1" id="KW-0788">Thiol protease</keyword>
<dbReference type="PANTHER" id="PTHR24006">
    <property type="entry name" value="UBIQUITIN CARBOXYL-TERMINAL HYDROLASE"/>
    <property type="match status" value="1"/>
</dbReference>
<feature type="region of interest" description="Disordered" evidence="2">
    <location>
        <begin position="413"/>
        <end position="517"/>
    </location>
</feature>
<keyword evidence="4" id="KW-1185">Reference proteome</keyword>
<dbReference type="PROSITE" id="PS00973">
    <property type="entry name" value="USP_2"/>
    <property type="match status" value="1"/>
</dbReference>
<feature type="domain" description="USP" evidence="3">
    <location>
        <begin position="87"/>
        <end position="770"/>
    </location>
</feature>
<dbReference type="Gene3D" id="3.90.70.10">
    <property type="entry name" value="Cysteine proteinases"/>
    <property type="match status" value="2"/>
</dbReference>
<evidence type="ECO:0000256" key="2">
    <source>
        <dbReference type="SAM" id="MobiDB-lite"/>
    </source>
</evidence>
<proteinExistence type="inferred from homology"/>
<dbReference type="RefSeq" id="XP_022092569.1">
    <property type="nucleotide sequence ID" value="XM_022236877.1"/>
</dbReference>
<evidence type="ECO:0000256" key="1">
    <source>
        <dbReference type="RuleBase" id="RU366025"/>
    </source>
</evidence>
<dbReference type="OMA" id="DENWIAS"/>
<dbReference type="AlphaFoldDB" id="A0A8B7YH47"/>
<dbReference type="GeneID" id="110980306"/>
<feature type="compositionally biased region" description="Low complexity" evidence="2">
    <location>
        <begin position="51"/>
        <end position="65"/>
    </location>
</feature>
<gene>
    <name evidence="5" type="primary">LOC110980306</name>
</gene>
<dbReference type="GO" id="GO:0005634">
    <property type="term" value="C:nucleus"/>
    <property type="evidence" value="ECO:0007669"/>
    <property type="project" value="TreeGrafter"/>
</dbReference>
<dbReference type="EC" id="3.4.19.12" evidence="1"/>
<name>A0A8B7YH47_ACAPL</name>
<dbReference type="KEGG" id="aplc:110980306"/>
<dbReference type="OrthoDB" id="10062454at2759"/>
<keyword evidence="1" id="KW-0833">Ubl conjugation pathway</keyword>
<feature type="compositionally biased region" description="Polar residues" evidence="2">
    <location>
        <begin position="455"/>
        <end position="480"/>
    </location>
</feature>
<evidence type="ECO:0000313" key="4">
    <source>
        <dbReference type="Proteomes" id="UP000694845"/>
    </source>
</evidence>
<feature type="region of interest" description="Disordered" evidence="2">
    <location>
        <begin position="1"/>
        <end position="78"/>
    </location>
</feature>
<dbReference type="CTD" id="7398"/>
<dbReference type="PROSITE" id="PS00972">
    <property type="entry name" value="USP_1"/>
    <property type="match status" value="1"/>
</dbReference>
<feature type="compositionally biased region" description="Polar residues" evidence="2">
    <location>
        <begin position="489"/>
        <end position="501"/>
    </location>
</feature>
<feature type="region of interest" description="Disordered" evidence="2">
    <location>
        <begin position="321"/>
        <end position="354"/>
    </location>
</feature>
<feature type="compositionally biased region" description="Basic and acidic residues" evidence="2">
    <location>
        <begin position="413"/>
        <end position="424"/>
    </location>
</feature>
<dbReference type="Pfam" id="PF00443">
    <property type="entry name" value="UCH"/>
    <property type="match status" value="2"/>
</dbReference>
<dbReference type="GO" id="GO:0004843">
    <property type="term" value="F:cysteine-type deubiquitinase activity"/>
    <property type="evidence" value="ECO:0007669"/>
    <property type="project" value="UniProtKB-UniRule"/>
</dbReference>
<dbReference type="InterPro" id="IPR050164">
    <property type="entry name" value="Peptidase_C19"/>
</dbReference>
<keyword evidence="1" id="KW-0378">Hydrolase</keyword>
<protein>
    <recommendedName>
        <fullName evidence="1">Ubiquitin carboxyl-terminal hydrolase</fullName>
        <ecNumber evidence="1">3.4.19.12</ecNumber>
    </recommendedName>
</protein>
<dbReference type="SUPFAM" id="SSF54001">
    <property type="entry name" value="Cysteine proteinases"/>
    <property type="match status" value="1"/>
</dbReference>
<dbReference type="GO" id="GO:0006508">
    <property type="term" value="P:proteolysis"/>
    <property type="evidence" value="ECO:0007669"/>
    <property type="project" value="UniProtKB-KW"/>
</dbReference>
<comment type="similarity">
    <text evidence="1">Belongs to the peptidase C19 family.</text>
</comment>
<evidence type="ECO:0000259" key="3">
    <source>
        <dbReference type="PROSITE" id="PS50235"/>
    </source>
</evidence>
<feature type="compositionally biased region" description="Basic residues" evidence="2">
    <location>
        <begin position="8"/>
        <end position="23"/>
    </location>
</feature>
<organism evidence="4 5">
    <name type="scientific">Acanthaster planci</name>
    <name type="common">Crown-of-thorns starfish</name>
    <dbReference type="NCBI Taxonomy" id="133434"/>
    <lineage>
        <taxon>Eukaryota</taxon>
        <taxon>Metazoa</taxon>
        <taxon>Echinodermata</taxon>
        <taxon>Eleutherozoa</taxon>
        <taxon>Asterozoa</taxon>
        <taxon>Asteroidea</taxon>
        <taxon>Valvatacea</taxon>
        <taxon>Valvatida</taxon>
        <taxon>Acanthasteridae</taxon>
        <taxon>Acanthaster</taxon>
    </lineage>
</organism>